<reference evidence="1 2" key="1">
    <citation type="submission" date="2019-02" db="EMBL/GenBank/DDBJ databases">
        <title>Deep-cultivation of Planctomycetes and their phenomic and genomic characterization uncovers novel biology.</title>
        <authorList>
            <person name="Wiegand S."/>
            <person name="Jogler M."/>
            <person name="Boedeker C."/>
            <person name="Pinto D."/>
            <person name="Vollmers J."/>
            <person name="Rivas-Marin E."/>
            <person name="Kohn T."/>
            <person name="Peeters S.H."/>
            <person name="Heuer A."/>
            <person name="Rast P."/>
            <person name="Oberbeckmann S."/>
            <person name="Bunk B."/>
            <person name="Jeske O."/>
            <person name="Meyerdierks A."/>
            <person name="Storesund J.E."/>
            <person name="Kallscheuer N."/>
            <person name="Luecker S."/>
            <person name="Lage O.M."/>
            <person name="Pohl T."/>
            <person name="Merkel B.J."/>
            <person name="Hornburger P."/>
            <person name="Mueller R.-W."/>
            <person name="Bruemmer F."/>
            <person name="Labrenz M."/>
            <person name="Spormann A.M."/>
            <person name="Op den Camp H."/>
            <person name="Overmann J."/>
            <person name="Amann R."/>
            <person name="Jetten M.S.M."/>
            <person name="Mascher T."/>
            <person name="Medema M.H."/>
            <person name="Devos D.P."/>
            <person name="Kaster A.-K."/>
            <person name="Ovreas L."/>
            <person name="Rohde M."/>
            <person name="Galperin M.Y."/>
            <person name="Jogler C."/>
        </authorList>
    </citation>
    <scope>NUCLEOTIDE SEQUENCE [LARGE SCALE GENOMIC DNA]</scope>
    <source>
        <strain evidence="1 2">V6</strain>
    </source>
</reference>
<evidence type="ECO:0000313" key="2">
    <source>
        <dbReference type="Proteomes" id="UP000320722"/>
    </source>
</evidence>
<accession>A0A517WGS7</accession>
<sequence>MASRLLVSWIIETIINIITSNDLTAPHIHQHQKQDEELNIWTHRPALNEFSSTRLIH</sequence>
<dbReference type="Proteomes" id="UP000320722">
    <property type="component" value="Chromosome"/>
</dbReference>
<protein>
    <submittedName>
        <fullName evidence="1">Uncharacterized protein</fullName>
    </submittedName>
</protein>
<proteinExistence type="predicted"/>
<gene>
    <name evidence="1" type="ORF">V6x_41830</name>
</gene>
<name>A0A517WGS7_9PLAN</name>
<evidence type="ECO:0000313" key="1">
    <source>
        <dbReference type="EMBL" id="QDU04455.1"/>
    </source>
</evidence>
<dbReference type="AlphaFoldDB" id="A0A517WGS7"/>
<organism evidence="1 2">
    <name type="scientific">Gimesia chilikensis</name>
    <dbReference type="NCBI Taxonomy" id="2605989"/>
    <lineage>
        <taxon>Bacteria</taxon>
        <taxon>Pseudomonadati</taxon>
        <taxon>Planctomycetota</taxon>
        <taxon>Planctomycetia</taxon>
        <taxon>Planctomycetales</taxon>
        <taxon>Planctomycetaceae</taxon>
        <taxon>Gimesia</taxon>
    </lineage>
</organism>
<dbReference type="EMBL" id="CP036347">
    <property type="protein sequence ID" value="QDU04455.1"/>
    <property type="molecule type" value="Genomic_DNA"/>
</dbReference>